<dbReference type="InterPro" id="IPR050330">
    <property type="entry name" value="Bact_OuterMem_StrucFunc"/>
</dbReference>
<keyword evidence="3" id="KW-1003">Cell membrane</keyword>
<dbReference type="Gene3D" id="3.30.1330.60">
    <property type="entry name" value="OmpA-like domain"/>
    <property type="match status" value="1"/>
</dbReference>
<comment type="subcellular location">
    <subcellularLocation>
        <location evidence="1">Cell membrane</location>
        <topology evidence="1">Single-pass membrane protein</topology>
    </subcellularLocation>
</comment>
<evidence type="ECO:0000256" key="4">
    <source>
        <dbReference type="ARBA" id="ARBA00022692"/>
    </source>
</evidence>
<feature type="transmembrane region" description="Helical" evidence="8">
    <location>
        <begin position="28"/>
        <end position="47"/>
    </location>
</feature>
<proteinExistence type="inferred from homology"/>
<evidence type="ECO:0000256" key="5">
    <source>
        <dbReference type="ARBA" id="ARBA00022989"/>
    </source>
</evidence>
<dbReference type="Pfam" id="PF13677">
    <property type="entry name" value="MotB_plug"/>
    <property type="match status" value="1"/>
</dbReference>
<protein>
    <submittedName>
        <fullName evidence="10">Chemotaxis protein MotB</fullName>
    </submittedName>
</protein>
<gene>
    <name evidence="10" type="ORF">FHS89_001264</name>
</gene>
<keyword evidence="4 8" id="KW-0812">Transmembrane</keyword>
<evidence type="ECO:0000256" key="7">
    <source>
        <dbReference type="PROSITE-ProRule" id="PRU00473"/>
    </source>
</evidence>
<dbReference type="EMBL" id="JACIJS010000003">
    <property type="protein sequence ID" value="MBB5515254.1"/>
    <property type="molecule type" value="Genomic_DNA"/>
</dbReference>
<comment type="similarity">
    <text evidence="2">Belongs to the MotB family.</text>
</comment>
<reference evidence="10 11" key="1">
    <citation type="submission" date="2020-08" db="EMBL/GenBank/DDBJ databases">
        <title>Genomic Encyclopedia of Type Strains, Phase IV (KMG-IV): sequencing the most valuable type-strain genomes for metagenomic binning, comparative biology and taxonomic classification.</title>
        <authorList>
            <person name="Goeker M."/>
        </authorList>
    </citation>
    <scope>NUCLEOTIDE SEQUENCE [LARGE SCALE GENOMIC DNA]</scope>
    <source>
        <strain evidence="10 11">DSM 103377</strain>
    </source>
</reference>
<evidence type="ECO:0000256" key="1">
    <source>
        <dbReference type="ARBA" id="ARBA00004162"/>
    </source>
</evidence>
<keyword evidence="6 7" id="KW-0472">Membrane</keyword>
<sequence>MASAGGSVIIKRKKVINGGGHHGGAWKVAYADFVTAMMAFFLLMWLLNATSEEQRQGIADFFAPAIPIHRQGGGGDGAFGGDSIFVEETLIRTGAGGREQSIADEAATGDTGHAPQQSDAAAGPDISIMEDILRAAAGDSALGDELLKHVRTRVTDEGLIIDVFERDGAPIFASGSAAPTERLEAILGVVARVLGLVSNQVTIAGHTDAQPFAAPNYSNWELSSDRAHTARRVLLAGGVREDRFARVTGVADRDPVMEDPLDSRNRRIVITVLRSDIMQ</sequence>
<dbReference type="InterPro" id="IPR025713">
    <property type="entry name" value="MotB-like_N_dom"/>
</dbReference>
<evidence type="ECO:0000256" key="8">
    <source>
        <dbReference type="SAM" id="Phobius"/>
    </source>
</evidence>
<dbReference type="PANTHER" id="PTHR30329">
    <property type="entry name" value="STATOR ELEMENT OF FLAGELLAR MOTOR COMPLEX"/>
    <property type="match status" value="1"/>
</dbReference>
<dbReference type="InterPro" id="IPR036737">
    <property type="entry name" value="OmpA-like_sf"/>
</dbReference>
<keyword evidence="11" id="KW-1185">Reference proteome</keyword>
<keyword evidence="5 8" id="KW-1133">Transmembrane helix</keyword>
<dbReference type="Pfam" id="PF00691">
    <property type="entry name" value="OmpA"/>
    <property type="match status" value="1"/>
</dbReference>
<evidence type="ECO:0000256" key="2">
    <source>
        <dbReference type="ARBA" id="ARBA00008914"/>
    </source>
</evidence>
<evidence type="ECO:0000313" key="11">
    <source>
        <dbReference type="Proteomes" id="UP000553766"/>
    </source>
</evidence>
<evidence type="ECO:0000313" key="10">
    <source>
        <dbReference type="EMBL" id="MBB5515254.1"/>
    </source>
</evidence>
<comment type="caution">
    <text evidence="10">The sequence shown here is derived from an EMBL/GenBank/DDBJ whole genome shotgun (WGS) entry which is preliminary data.</text>
</comment>
<dbReference type="InterPro" id="IPR006665">
    <property type="entry name" value="OmpA-like"/>
</dbReference>
<feature type="domain" description="OmpA-like" evidence="9">
    <location>
        <begin position="159"/>
        <end position="276"/>
    </location>
</feature>
<evidence type="ECO:0000259" key="9">
    <source>
        <dbReference type="PROSITE" id="PS51123"/>
    </source>
</evidence>
<dbReference type="RefSeq" id="WP_184009648.1">
    <property type="nucleotide sequence ID" value="NZ_JACIJS010000003.1"/>
</dbReference>
<dbReference type="PROSITE" id="PS51123">
    <property type="entry name" value="OMPA_2"/>
    <property type="match status" value="1"/>
</dbReference>
<name>A0A840WY02_9RHOB</name>
<dbReference type="SUPFAM" id="SSF103088">
    <property type="entry name" value="OmpA-like"/>
    <property type="match status" value="1"/>
</dbReference>
<accession>A0A840WY02</accession>
<organism evidence="10 11">
    <name type="scientific">Rubricella aquisinus</name>
    <dbReference type="NCBI Taxonomy" id="2028108"/>
    <lineage>
        <taxon>Bacteria</taxon>
        <taxon>Pseudomonadati</taxon>
        <taxon>Pseudomonadota</taxon>
        <taxon>Alphaproteobacteria</taxon>
        <taxon>Rhodobacterales</taxon>
        <taxon>Paracoccaceae</taxon>
        <taxon>Rubricella</taxon>
    </lineage>
</organism>
<dbReference type="GO" id="GO:0005886">
    <property type="term" value="C:plasma membrane"/>
    <property type="evidence" value="ECO:0007669"/>
    <property type="project" value="UniProtKB-SubCell"/>
</dbReference>
<dbReference type="Proteomes" id="UP000553766">
    <property type="component" value="Unassembled WGS sequence"/>
</dbReference>
<dbReference type="CDD" id="cd07185">
    <property type="entry name" value="OmpA_C-like"/>
    <property type="match status" value="1"/>
</dbReference>
<dbReference type="AlphaFoldDB" id="A0A840WY02"/>
<evidence type="ECO:0000256" key="6">
    <source>
        <dbReference type="ARBA" id="ARBA00023136"/>
    </source>
</evidence>
<dbReference type="PANTHER" id="PTHR30329:SF21">
    <property type="entry name" value="LIPOPROTEIN YIAD-RELATED"/>
    <property type="match status" value="1"/>
</dbReference>
<evidence type="ECO:0000256" key="3">
    <source>
        <dbReference type="ARBA" id="ARBA00022475"/>
    </source>
</evidence>